<dbReference type="PANTHER" id="PTHR34295:SF1">
    <property type="entry name" value="BIOTIN TRANSPORTER BIOY"/>
    <property type="match status" value="1"/>
</dbReference>
<evidence type="ECO:0000313" key="5">
    <source>
        <dbReference type="Proteomes" id="UP000053947"/>
    </source>
</evidence>
<dbReference type="GO" id="GO:0015225">
    <property type="term" value="F:biotin transmembrane transporter activity"/>
    <property type="evidence" value="ECO:0007669"/>
    <property type="project" value="UniProtKB-UniRule"/>
</dbReference>
<dbReference type="AlphaFoldDB" id="A0A0W0GIH2"/>
<dbReference type="Pfam" id="PF02632">
    <property type="entry name" value="BioY"/>
    <property type="match status" value="1"/>
</dbReference>
<keyword evidence="2" id="KW-0813">Transport</keyword>
<feature type="transmembrane region" description="Helical" evidence="3">
    <location>
        <begin position="45"/>
        <end position="64"/>
    </location>
</feature>
<keyword evidence="3" id="KW-0812">Transmembrane</keyword>
<dbReference type="PATRIC" id="fig|1217799.6.peg.1208"/>
<evidence type="ECO:0000256" key="3">
    <source>
        <dbReference type="SAM" id="Phobius"/>
    </source>
</evidence>
<accession>A0A0W0GIH2</accession>
<protein>
    <recommendedName>
        <fullName evidence="2">Biotin transporter</fullName>
    </recommendedName>
</protein>
<reference evidence="4 5" key="1">
    <citation type="submission" date="2015-06" db="EMBL/GenBank/DDBJ databases">
        <title>Genome sequence of the organohalide-respiring Dehalogenimonas alkenigignens type strain (IP3-3T).</title>
        <authorList>
            <person name="Key T.A."/>
            <person name="Richmond D.P."/>
            <person name="Bowman K.S."/>
            <person name="Cho Y.-J."/>
            <person name="Chun J."/>
            <person name="da Costa M.S."/>
            <person name="Rainey F.A."/>
            <person name="Moe W.M."/>
        </authorList>
    </citation>
    <scope>NUCLEOTIDE SEQUENCE [LARGE SCALE GENOMIC DNA]</scope>
    <source>
        <strain evidence="4 5">IP3-3</strain>
    </source>
</reference>
<name>A0A0W0GIH2_9CHLR</name>
<dbReference type="EMBL" id="LFDV01000002">
    <property type="protein sequence ID" value="KTB48321.1"/>
    <property type="molecule type" value="Genomic_DNA"/>
</dbReference>
<dbReference type="InterPro" id="IPR003784">
    <property type="entry name" value="BioY"/>
</dbReference>
<proteinExistence type="inferred from homology"/>
<gene>
    <name evidence="4" type="ORF">DEALK_11670</name>
</gene>
<feature type="transmembrane region" description="Helical" evidence="3">
    <location>
        <begin position="98"/>
        <end position="119"/>
    </location>
</feature>
<feature type="transmembrane region" description="Helical" evidence="3">
    <location>
        <begin position="131"/>
        <end position="152"/>
    </location>
</feature>
<comment type="similarity">
    <text evidence="1 2">Belongs to the BioY family.</text>
</comment>
<evidence type="ECO:0000313" key="4">
    <source>
        <dbReference type="EMBL" id="KTB48321.1"/>
    </source>
</evidence>
<organism evidence="4 5">
    <name type="scientific">Dehalogenimonas alkenigignens</name>
    <dbReference type="NCBI Taxonomy" id="1217799"/>
    <lineage>
        <taxon>Bacteria</taxon>
        <taxon>Bacillati</taxon>
        <taxon>Chloroflexota</taxon>
        <taxon>Dehalococcoidia</taxon>
        <taxon>Dehalococcoidales</taxon>
        <taxon>Dehalococcoidaceae</taxon>
        <taxon>Dehalogenimonas</taxon>
    </lineage>
</organism>
<dbReference type="Proteomes" id="UP000053947">
    <property type="component" value="Unassembled WGS sequence"/>
</dbReference>
<evidence type="ECO:0000256" key="2">
    <source>
        <dbReference type="PIRNR" id="PIRNR016661"/>
    </source>
</evidence>
<feature type="transmembrane region" description="Helical" evidence="3">
    <location>
        <begin position="172"/>
        <end position="193"/>
    </location>
</feature>
<dbReference type="OrthoDB" id="9803495at2"/>
<dbReference type="GO" id="GO:0005886">
    <property type="term" value="C:plasma membrane"/>
    <property type="evidence" value="ECO:0007669"/>
    <property type="project" value="UniProtKB-SubCell"/>
</dbReference>
<dbReference type="PIRSF" id="PIRSF016661">
    <property type="entry name" value="BioY"/>
    <property type="match status" value="1"/>
</dbReference>
<dbReference type="Gene3D" id="1.10.1760.20">
    <property type="match status" value="1"/>
</dbReference>
<feature type="transmembrane region" description="Helical" evidence="3">
    <location>
        <begin position="21"/>
        <end position="39"/>
    </location>
</feature>
<comment type="subcellular location">
    <subcellularLocation>
        <location evidence="2">Cell membrane</location>
        <topology evidence="2">Multi-pass membrane protein</topology>
    </subcellularLocation>
</comment>
<dbReference type="STRING" id="1217799.DEALK_11670"/>
<dbReference type="PANTHER" id="PTHR34295">
    <property type="entry name" value="BIOTIN TRANSPORTER BIOY"/>
    <property type="match status" value="1"/>
</dbReference>
<keyword evidence="5" id="KW-1185">Reference proteome</keyword>
<dbReference type="RefSeq" id="WP_058439325.1">
    <property type="nucleotide sequence ID" value="NZ_KQ758903.1"/>
</dbReference>
<evidence type="ECO:0000256" key="1">
    <source>
        <dbReference type="ARBA" id="ARBA00010692"/>
    </source>
</evidence>
<keyword evidence="3" id="KW-1133">Transmembrane helix</keyword>
<sequence>MELSARFESFKYDLFQRRTALSIPAKLSLALGFAVLTGLLAQIKFYLPFTPVPVTMQTFAVLLAGVTLGRWWGGASMALYAGLGIAGIPWFANGGSGFGATFGYLFGFILAATLIGYLTDRVSQGFSFSRIFGLMAVACLFLIYVPGCLWLGSWLGLSGREVNLSSIISMGVLPFIAGDIIKIFIAALIGMVITPKRNAPDGTSLPSRPF</sequence>
<comment type="caution">
    <text evidence="4">The sequence shown here is derived from an EMBL/GenBank/DDBJ whole genome shotgun (WGS) entry which is preliminary data.</text>
</comment>
<feature type="transmembrane region" description="Helical" evidence="3">
    <location>
        <begin position="71"/>
        <end position="92"/>
    </location>
</feature>
<keyword evidence="2" id="KW-1003">Cell membrane</keyword>
<keyword evidence="2 3" id="KW-0472">Membrane</keyword>